<dbReference type="GO" id="GO:0016020">
    <property type="term" value="C:membrane"/>
    <property type="evidence" value="ECO:0007669"/>
    <property type="project" value="UniProtKB-SubCell"/>
</dbReference>
<evidence type="ECO:0000256" key="3">
    <source>
        <dbReference type="ARBA" id="ARBA00022989"/>
    </source>
</evidence>
<evidence type="ECO:0000256" key="2">
    <source>
        <dbReference type="ARBA" id="ARBA00022692"/>
    </source>
</evidence>
<evidence type="ECO:0000259" key="6">
    <source>
        <dbReference type="Pfam" id="PF04893"/>
    </source>
</evidence>
<dbReference type="Proteomes" id="UP000509750">
    <property type="component" value="Chromosome"/>
</dbReference>
<dbReference type="RefSeq" id="WP_179168140.1">
    <property type="nucleotide sequence ID" value="NZ_CP058529.1"/>
</dbReference>
<comment type="subcellular location">
    <subcellularLocation>
        <location evidence="1">Membrane</location>
        <topology evidence="1">Multi-pass membrane protein</topology>
    </subcellularLocation>
</comment>
<accession>A0A7D5GAL8</accession>
<feature type="transmembrane region" description="Helical" evidence="5">
    <location>
        <begin position="139"/>
        <end position="159"/>
    </location>
</feature>
<protein>
    <submittedName>
        <fullName evidence="7">YIP1 family protein</fullName>
    </submittedName>
</protein>
<dbReference type="Pfam" id="PF04893">
    <property type="entry name" value="Yip1"/>
    <property type="match status" value="1"/>
</dbReference>
<reference evidence="7 8" key="1">
    <citation type="submission" date="2020-07" db="EMBL/GenBank/DDBJ databases">
        <title>Gai3-2, isolated from salt lake.</title>
        <authorList>
            <person name="Cui H."/>
            <person name="Shi X."/>
        </authorList>
    </citation>
    <scope>NUCLEOTIDE SEQUENCE [LARGE SCALE GENOMIC DNA]</scope>
    <source>
        <strain evidence="7 8">Gai3-2</strain>
    </source>
</reference>
<dbReference type="AlphaFoldDB" id="A0A7D5GAL8"/>
<dbReference type="KEGG" id="halg:HUG10_03000"/>
<feature type="transmembrane region" description="Helical" evidence="5">
    <location>
        <begin position="20"/>
        <end position="41"/>
    </location>
</feature>
<evidence type="ECO:0000256" key="4">
    <source>
        <dbReference type="ARBA" id="ARBA00023136"/>
    </source>
</evidence>
<gene>
    <name evidence="7" type="ORF">HUG10_03000</name>
</gene>
<evidence type="ECO:0000256" key="1">
    <source>
        <dbReference type="ARBA" id="ARBA00004141"/>
    </source>
</evidence>
<name>A0A7D5GAL8_9EURY</name>
<feature type="transmembrane region" description="Helical" evidence="5">
    <location>
        <begin position="171"/>
        <end position="189"/>
    </location>
</feature>
<evidence type="ECO:0000256" key="5">
    <source>
        <dbReference type="SAM" id="Phobius"/>
    </source>
</evidence>
<keyword evidence="8" id="KW-1185">Reference proteome</keyword>
<dbReference type="InterPro" id="IPR006977">
    <property type="entry name" value="Yip1_dom"/>
</dbReference>
<dbReference type="OrthoDB" id="307204at2157"/>
<keyword evidence="4 5" id="KW-0472">Membrane</keyword>
<evidence type="ECO:0000313" key="8">
    <source>
        <dbReference type="Proteomes" id="UP000509750"/>
    </source>
</evidence>
<organism evidence="7 8">
    <name type="scientific">Halorarum halophilum</name>
    <dbReference type="NCBI Taxonomy" id="2743090"/>
    <lineage>
        <taxon>Archaea</taxon>
        <taxon>Methanobacteriati</taxon>
        <taxon>Methanobacteriota</taxon>
        <taxon>Stenosarchaea group</taxon>
        <taxon>Halobacteria</taxon>
        <taxon>Halobacteriales</taxon>
        <taxon>Haloferacaceae</taxon>
        <taxon>Halorarum</taxon>
    </lineage>
</organism>
<keyword evidence="3 5" id="KW-1133">Transmembrane helix</keyword>
<evidence type="ECO:0000313" key="7">
    <source>
        <dbReference type="EMBL" id="QLG26565.1"/>
    </source>
</evidence>
<sequence>MPSTPLFDPRAFFTERNPSLRGAAAILYFAGIAPVSTGAIATGGFGPADVTGWLLLLAVLVGAAGGAVVIWTVYAVGIYLATAVAGGTGSFTRTAANVGWSLLPLLLGNVVTSLARWGVYLSGRLSGEGSVRFPSWLDGLSLVVAVGCYLWIGYLLVYAIEDARDVSVQHATVIAAIVALVSVLVSVGISL</sequence>
<feature type="domain" description="Yip1" evidence="6">
    <location>
        <begin position="6"/>
        <end position="187"/>
    </location>
</feature>
<proteinExistence type="predicted"/>
<dbReference type="GeneID" id="56027767"/>
<keyword evidence="2 5" id="KW-0812">Transmembrane</keyword>
<dbReference type="EMBL" id="CP058529">
    <property type="protein sequence ID" value="QLG26565.1"/>
    <property type="molecule type" value="Genomic_DNA"/>
</dbReference>
<feature type="transmembrane region" description="Helical" evidence="5">
    <location>
        <begin position="53"/>
        <end position="86"/>
    </location>
</feature>
<feature type="transmembrane region" description="Helical" evidence="5">
    <location>
        <begin position="98"/>
        <end position="119"/>
    </location>
</feature>